<feature type="non-terminal residue" evidence="2">
    <location>
        <position position="66"/>
    </location>
</feature>
<accession>A0ABN7XLQ7</accession>
<comment type="caution">
    <text evidence="2">The sequence shown here is derived from an EMBL/GenBank/DDBJ whole genome shotgun (WGS) entry which is preliminary data.</text>
</comment>
<dbReference type="Proteomes" id="UP000789901">
    <property type="component" value="Unassembled WGS sequence"/>
</dbReference>
<evidence type="ECO:0000256" key="1">
    <source>
        <dbReference type="SAM" id="MobiDB-lite"/>
    </source>
</evidence>
<evidence type="ECO:0000313" key="2">
    <source>
        <dbReference type="EMBL" id="CAG8855039.1"/>
    </source>
</evidence>
<name>A0ABN7XLQ7_GIGMA</name>
<reference evidence="2 3" key="1">
    <citation type="submission" date="2021-06" db="EMBL/GenBank/DDBJ databases">
        <authorList>
            <person name="Kallberg Y."/>
            <person name="Tangrot J."/>
            <person name="Rosling A."/>
        </authorList>
    </citation>
    <scope>NUCLEOTIDE SEQUENCE [LARGE SCALE GENOMIC DNA]</scope>
    <source>
        <strain evidence="2 3">120-4 pot B 10/14</strain>
    </source>
</reference>
<gene>
    <name evidence="2" type="ORF">GMARGA_LOCUS43860</name>
</gene>
<protein>
    <submittedName>
        <fullName evidence="2">11612_t:CDS:1</fullName>
    </submittedName>
</protein>
<keyword evidence="3" id="KW-1185">Reference proteome</keyword>
<feature type="region of interest" description="Disordered" evidence="1">
    <location>
        <begin position="1"/>
        <end position="66"/>
    </location>
</feature>
<evidence type="ECO:0000313" key="3">
    <source>
        <dbReference type="Proteomes" id="UP000789901"/>
    </source>
</evidence>
<organism evidence="2 3">
    <name type="scientific">Gigaspora margarita</name>
    <dbReference type="NCBI Taxonomy" id="4874"/>
    <lineage>
        <taxon>Eukaryota</taxon>
        <taxon>Fungi</taxon>
        <taxon>Fungi incertae sedis</taxon>
        <taxon>Mucoromycota</taxon>
        <taxon>Glomeromycotina</taxon>
        <taxon>Glomeromycetes</taxon>
        <taxon>Diversisporales</taxon>
        <taxon>Gigasporaceae</taxon>
        <taxon>Gigaspora</taxon>
    </lineage>
</organism>
<proteinExistence type="predicted"/>
<dbReference type="EMBL" id="CAJVQB010145236">
    <property type="protein sequence ID" value="CAG8855039.1"/>
    <property type="molecule type" value="Genomic_DNA"/>
</dbReference>
<feature type="non-terminal residue" evidence="2">
    <location>
        <position position="1"/>
    </location>
</feature>
<feature type="compositionally biased region" description="Basic and acidic residues" evidence="1">
    <location>
        <begin position="53"/>
        <end position="66"/>
    </location>
</feature>
<sequence length="66" mass="7377">SKAAKTPILYGTSGKKNRPPAQDATKPLNSELATIRNIPDPDLPKQFQVPRPMNERHARSQDKQDL</sequence>